<dbReference type="EMBL" id="MQUC01000003">
    <property type="protein sequence ID" value="PRP67901.1"/>
    <property type="molecule type" value="Genomic_DNA"/>
</dbReference>
<protein>
    <submittedName>
        <fullName evidence="1">Uncharacterized protein</fullName>
    </submittedName>
</protein>
<proteinExistence type="predicted"/>
<dbReference type="AlphaFoldDB" id="A0A2S9WWU0"/>
<dbReference type="Proteomes" id="UP000239532">
    <property type="component" value="Unassembled WGS sequence"/>
</dbReference>
<accession>A0A2S9WWU0</accession>
<dbReference type="SUPFAM" id="SSF160574">
    <property type="entry name" value="BT0923-like"/>
    <property type="match status" value="1"/>
</dbReference>
<name>A0A2S9WWU0_9FLAO</name>
<organism evidence="1 2">
    <name type="scientific">Nonlabens agnitus</name>
    <dbReference type="NCBI Taxonomy" id="870484"/>
    <lineage>
        <taxon>Bacteria</taxon>
        <taxon>Pseudomonadati</taxon>
        <taxon>Bacteroidota</taxon>
        <taxon>Flavobacteriia</taxon>
        <taxon>Flavobacteriales</taxon>
        <taxon>Flavobacteriaceae</taxon>
        <taxon>Nonlabens</taxon>
    </lineage>
</organism>
<reference evidence="1 2" key="1">
    <citation type="submission" date="2016-11" db="EMBL/GenBank/DDBJ databases">
        <title>Trade-off between light-utilization and light-protection in marine flavobacteria.</title>
        <authorList>
            <person name="Kumagai Y."/>
        </authorList>
    </citation>
    <scope>NUCLEOTIDE SEQUENCE [LARGE SCALE GENOMIC DNA]</scope>
    <source>
        <strain evidence="1 2">JCM 17109</strain>
    </source>
</reference>
<gene>
    <name evidence="1" type="ORF">BST86_12745</name>
</gene>
<evidence type="ECO:0000313" key="1">
    <source>
        <dbReference type="EMBL" id="PRP67901.1"/>
    </source>
</evidence>
<keyword evidence="2" id="KW-1185">Reference proteome</keyword>
<sequence>MKYSWWFFMVIAFAKANSLQAQSSQVKIEKEERIDQSDVPAPIIATIADLAKDTNVKYYKETDDDRVSFEGKFKKEGNRYSAEFNVTGILEDVEVEVDKKSLDENLRTAITTRLDSIASRWRIEKMQEQYLPQSSISQLNQNIDQRTFDNLELIVAFKTDGKIYRKELLFDTNGFLIQSRDVKRIAYDFLLF</sequence>
<comment type="caution">
    <text evidence="1">The sequence shown here is derived from an EMBL/GenBank/DDBJ whole genome shotgun (WGS) entry which is preliminary data.</text>
</comment>
<evidence type="ECO:0000313" key="2">
    <source>
        <dbReference type="Proteomes" id="UP000239532"/>
    </source>
</evidence>